<dbReference type="EnsemblPlants" id="AES95130">
    <property type="protein sequence ID" value="AES95130"/>
    <property type="gene ID" value="MTR_5g022090"/>
</dbReference>
<dbReference type="eggNOG" id="ENOG502T151">
    <property type="taxonomic scope" value="Eukaryota"/>
</dbReference>
<keyword evidence="4" id="KW-1185">Reference proteome</keyword>
<dbReference type="InterPro" id="IPR050796">
    <property type="entry name" value="SCF_F-box_component"/>
</dbReference>
<dbReference type="Pfam" id="PF07734">
    <property type="entry name" value="FBA_1"/>
    <property type="match status" value="1"/>
</dbReference>
<name>G7JW82_MEDTR</name>
<dbReference type="SUPFAM" id="SSF81383">
    <property type="entry name" value="F-box domain"/>
    <property type="match status" value="1"/>
</dbReference>
<dbReference type="SMART" id="SM00256">
    <property type="entry name" value="FBOX"/>
    <property type="match status" value="1"/>
</dbReference>
<gene>
    <name evidence="2" type="ordered locus">MTR_5g022090</name>
</gene>
<reference evidence="2 4" key="2">
    <citation type="journal article" date="2014" name="BMC Genomics">
        <title>An improved genome release (version Mt4.0) for the model legume Medicago truncatula.</title>
        <authorList>
            <person name="Tang H."/>
            <person name="Krishnakumar V."/>
            <person name="Bidwell S."/>
            <person name="Rosen B."/>
            <person name="Chan A."/>
            <person name="Zhou S."/>
            <person name="Gentzbittel L."/>
            <person name="Childs K.L."/>
            <person name="Yandell M."/>
            <person name="Gundlach H."/>
            <person name="Mayer K.F."/>
            <person name="Schwartz D.C."/>
            <person name="Town C.D."/>
        </authorList>
    </citation>
    <scope>GENOME REANNOTATION</scope>
    <source>
        <strain evidence="3 4">cv. Jemalong A17</strain>
    </source>
</reference>
<proteinExistence type="predicted"/>
<dbReference type="Gene3D" id="1.20.1280.50">
    <property type="match status" value="1"/>
</dbReference>
<evidence type="ECO:0000313" key="3">
    <source>
        <dbReference type="EnsemblPlants" id="AES95130"/>
    </source>
</evidence>
<dbReference type="PANTHER" id="PTHR31672">
    <property type="entry name" value="BNACNNG10540D PROTEIN"/>
    <property type="match status" value="1"/>
</dbReference>
<accession>A0A0C3XDP5</accession>
<dbReference type="Pfam" id="PF00646">
    <property type="entry name" value="F-box"/>
    <property type="match status" value="1"/>
</dbReference>
<organism evidence="2 4">
    <name type="scientific">Medicago truncatula</name>
    <name type="common">Barrel medic</name>
    <name type="synonym">Medicago tribuloides</name>
    <dbReference type="NCBI Taxonomy" id="3880"/>
    <lineage>
        <taxon>Eukaryota</taxon>
        <taxon>Viridiplantae</taxon>
        <taxon>Streptophyta</taxon>
        <taxon>Embryophyta</taxon>
        <taxon>Tracheophyta</taxon>
        <taxon>Spermatophyta</taxon>
        <taxon>Magnoliopsida</taxon>
        <taxon>eudicotyledons</taxon>
        <taxon>Gunneridae</taxon>
        <taxon>Pentapetalae</taxon>
        <taxon>rosids</taxon>
        <taxon>fabids</taxon>
        <taxon>Fabales</taxon>
        <taxon>Fabaceae</taxon>
        <taxon>Papilionoideae</taxon>
        <taxon>50 kb inversion clade</taxon>
        <taxon>NPAAA clade</taxon>
        <taxon>Hologalegina</taxon>
        <taxon>IRL clade</taxon>
        <taxon>Trifolieae</taxon>
        <taxon>Medicago</taxon>
    </lineage>
</organism>
<reference evidence="2 4" key="1">
    <citation type="journal article" date="2011" name="Nature">
        <title>The Medicago genome provides insight into the evolution of rhizobial symbioses.</title>
        <authorList>
            <person name="Young N.D."/>
            <person name="Debelle F."/>
            <person name="Oldroyd G.E."/>
            <person name="Geurts R."/>
            <person name="Cannon S.B."/>
            <person name="Udvardi M.K."/>
            <person name="Benedito V.A."/>
            <person name="Mayer K.F."/>
            <person name="Gouzy J."/>
            <person name="Schoof H."/>
            <person name="Van de Peer Y."/>
            <person name="Proost S."/>
            <person name="Cook D.R."/>
            <person name="Meyers B.C."/>
            <person name="Spannagl M."/>
            <person name="Cheung F."/>
            <person name="De Mita S."/>
            <person name="Krishnakumar V."/>
            <person name="Gundlach H."/>
            <person name="Zhou S."/>
            <person name="Mudge J."/>
            <person name="Bharti A.K."/>
            <person name="Murray J.D."/>
            <person name="Naoumkina M.A."/>
            <person name="Rosen B."/>
            <person name="Silverstein K.A."/>
            <person name="Tang H."/>
            <person name="Rombauts S."/>
            <person name="Zhao P.X."/>
            <person name="Zhou P."/>
            <person name="Barbe V."/>
            <person name="Bardou P."/>
            <person name="Bechner M."/>
            <person name="Bellec A."/>
            <person name="Berger A."/>
            <person name="Berges H."/>
            <person name="Bidwell S."/>
            <person name="Bisseling T."/>
            <person name="Choisne N."/>
            <person name="Couloux A."/>
            <person name="Denny R."/>
            <person name="Deshpande S."/>
            <person name="Dai X."/>
            <person name="Doyle J.J."/>
            <person name="Dudez A.M."/>
            <person name="Farmer A.D."/>
            <person name="Fouteau S."/>
            <person name="Franken C."/>
            <person name="Gibelin C."/>
            <person name="Gish J."/>
            <person name="Goldstein S."/>
            <person name="Gonzalez A.J."/>
            <person name="Green P.J."/>
            <person name="Hallab A."/>
            <person name="Hartog M."/>
            <person name="Hua A."/>
            <person name="Humphray S.J."/>
            <person name="Jeong D.H."/>
            <person name="Jing Y."/>
            <person name="Jocker A."/>
            <person name="Kenton S.M."/>
            <person name="Kim D.J."/>
            <person name="Klee K."/>
            <person name="Lai H."/>
            <person name="Lang C."/>
            <person name="Lin S."/>
            <person name="Macmil S.L."/>
            <person name="Magdelenat G."/>
            <person name="Matthews L."/>
            <person name="McCorrison J."/>
            <person name="Monaghan E.L."/>
            <person name="Mun J.H."/>
            <person name="Najar F.Z."/>
            <person name="Nicholson C."/>
            <person name="Noirot C."/>
            <person name="O'Bleness M."/>
            <person name="Paule C.R."/>
            <person name="Poulain J."/>
            <person name="Prion F."/>
            <person name="Qin B."/>
            <person name="Qu C."/>
            <person name="Retzel E.F."/>
            <person name="Riddle C."/>
            <person name="Sallet E."/>
            <person name="Samain S."/>
            <person name="Samson N."/>
            <person name="Sanders I."/>
            <person name="Saurat O."/>
            <person name="Scarpelli C."/>
            <person name="Schiex T."/>
            <person name="Segurens B."/>
            <person name="Severin A.J."/>
            <person name="Sherrier D.J."/>
            <person name="Shi R."/>
            <person name="Sims S."/>
            <person name="Singer S.R."/>
            <person name="Sinharoy S."/>
            <person name="Sterck L."/>
            <person name="Viollet A."/>
            <person name="Wang B.B."/>
            <person name="Wang K."/>
            <person name="Wang M."/>
            <person name="Wang X."/>
            <person name="Warfsmann J."/>
            <person name="Weissenbach J."/>
            <person name="White D.D."/>
            <person name="White J.D."/>
            <person name="Wiley G.B."/>
            <person name="Wincker P."/>
            <person name="Xing Y."/>
            <person name="Yang L."/>
            <person name="Yao Z."/>
            <person name="Ying F."/>
            <person name="Zhai J."/>
            <person name="Zhou L."/>
            <person name="Zuber A."/>
            <person name="Denarie J."/>
            <person name="Dixon R.A."/>
            <person name="May G.D."/>
            <person name="Schwartz D.C."/>
            <person name="Rogers J."/>
            <person name="Quetier F."/>
            <person name="Town C.D."/>
            <person name="Roe B.A."/>
        </authorList>
    </citation>
    <scope>NUCLEOTIDE SEQUENCE [LARGE SCALE GENOMIC DNA]</scope>
    <source>
        <strain evidence="2">A17</strain>
        <strain evidence="3 4">cv. Jemalong A17</strain>
    </source>
</reference>
<accession>G7JW82</accession>
<sequence>MKRKKGSITPTRASLRSNKAKGRVDELYPYFDNLPSHIIAHILLHLPIKSLLICKCVCKIWKTLISEPHFAKLNFERSQVCLMIRIDDCRLVSRTMIGSNHVKLAPIFNNRDSQRLNFDFKPDYDKFGVANSCNGMLCLCCPFEGHPLLICNPLTGEFIRLHEATLNTHDMVSVPNMLGQVGLGFQPKTNEYKVIRIWRRYLLDDFGFDLRLRYPTCINGALHWIGFEGQEMSILCFCLETEKLQSFPSPPVFQNHNNGFRCNKRIHMGKLRGLLYICDTYPFRDVAMWDMNEYGIGESWTKVYNIDIVVRPVSPLGRPDSRHYGLCWPVKHFEEGAAILLYHSCNCLIYYEPEKHGFKVFRIHGTSSEFVEIIPHVPSLISLKDVVKGDNIEVLNIHSR</sequence>
<dbReference type="Proteomes" id="UP000002051">
    <property type="component" value="Chromosome 5"/>
</dbReference>
<dbReference type="InterPro" id="IPR036047">
    <property type="entry name" value="F-box-like_dom_sf"/>
</dbReference>
<dbReference type="InterPro" id="IPR001810">
    <property type="entry name" value="F-box_dom"/>
</dbReference>
<dbReference type="PaxDb" id="3880-AES95130"/>
<dbReference type="HOGENOM" id="CLU_027176_1_1_1"/>
<dbReference type="STRING" id="3880.G7JW82"/>
<dbReference type="CDD" id="cd22157">
    <property type="entry name" value="F-box_AtFBW1-like"/>
    <property type="match status" value="1"/>
</dbReference>
<evidence type="ECO:0000259" key="1">
    <source>
        <dbReference type="PROSITE" id="PS50181"/>
    </source>
</evidence>
<feature type="domain" description="F-box" evidence="1">
    <location>
        <begin position="28"/>
        <end position="73"/>
    </location>
</feature>
<dbReference type="PROSITE" id="PS50181">
    <property type="entry name" value="FBOX"/>
    <property type="match status" value="1"/>
</dbReference>
<dbReference type="PANTHER" id="PTHR31672:SF13">
    <property type="entry name" value="F-BOX PROTEIN CPR30-LIKE"/>
    <property type="match status" value="1"/>
</dbReference>
<reference evidence="3" key="3">
    <citation type="submission" date="2015-04" db="UniProtKB">
        <authorList>
            <consortium name="EnsemblPlants"/>
        </authorList>
    </citation>
    <scope>IDENTIFICATION</scope>
    <source>
        <strain evidence="3">cv. Jemalong A17</strain>
    </source>
</reference>
<dbReference type="AlphaFoldDB" id="G7JW82"/>
<dbReference type="EMBL" id="CM001221">
    <property type="protein sequence ID" value="AES95130.2"/>
    <property type="molecule type" value="Genomic_DNA"/>
</dbReference>
<protein>
    <submittedName>
        <fullName evidence="2">F-box protein</fullName>
    </submittedName>
</protein>
<evidence type="ECO:0000313" key="2">
    <source>
        <dbReference type="EMBL" id="AES95130.2"/>
    </source>
</evidence>
<dbReference type="InterPro" id="IPR006527">
    <property type="entry name" value="F-box-assoc_dom_typ1"/>
</dbReference>
<evidence type="ECO:0000313" key="4">
    <source>
        <dbReference type="Proteomes" id="UP000002051"/>
    </source>
</evidence>